<dbReference type="GO" id="GO:0030496">
    <property type="term" value="C:midbody"/>
    <property type="evidence" value="ECO:0007669"/>
    <property type="project" value="TreeGrafter"/>
</dbReference>
<sequence length="1556" mass="171314">MLAGRPGAQSAGAGLGAGPSDSLGARDGSGRPRPGAYLDMKTHLEKNLEEERQILLQQQKICRNRARKYFVESNRRRKASCLSLLFPSHPKSRAFEEKRKEQEEREYQIRERILQQRKQKFEEVTEKFQRAHVPLSQRKKAVFHNPVPPLDEALKQIQESNLKSEVNIPLYQRPATNWRAIDSALPSALSKNDYKHQKYLVRRINHDKEITENNIASLATNKNVFQLKLEETQKRLENQHLSSLQKFCDEVNQITNSETLSSVDSLEAAEREEIYLTLSMAPSTSSQQSSVPLKSANLQSAHLNCFDEDNLSFSKTQHINNWLTNLDAQNTQPVASFSDMFSKSSVLPSWECLANKEQNPPTLSRAVERSTGTANDSVLLVCSPSVVALDKKGGNPSVSHTVRTSDPADGALQRERPSGAESPTFKVSRAWTTPESLTQEAASFSIQEKLSELSQENRTASLPISSVPALSPSSQSGGPLSENNTCVKEIYPVQCSDKLYEMKDVKCEKINYFNCNKEKLSLFSENFQATYAPQNSNSKDRKQKASGPSAPLCNVTPDCDLPDQHGLKPSIHEQNGVRLPKSILKKESRYEHGYLKALVINQGFKFRHQMAEAIRDSIELTRQKGKGTGTPKIIKKLRWLDESGNTENCADDSHPVRSRAGTAPQWLQYCHTSSGTRILTSAPDCPAHSAGGKKATDDGVSENVADLGGCAADSVPLNSSIPSGYSFAKQAWSACKREENKAPVHAGPIPAGDAKTPKSKAPRGAKVTRRMGSAKVQTGLVHVNRKATVSQPPSSNKANTLAQTQGKLIIPHPPPKPPTNIKSSKTVQVSPCHLDTPEHSQNTMTQNCLSSCVLPTECRLNQWTQESRLPFSDACSDLLTVTPALPSPYSPECQTAAKGNHSNGSRTGFLQDGTVYCTQKSPVCEESYQSFVPRSTEEESIFSWGRRNHGCQNERATVTLEEDFGHVSVTLEEDFGHVSVTLGEDFGHVSVTLEEDFGHVSVTLGEDFGHVSVTLGEDFGHVQARSSQKQGVCAKGTTSPSPRPNSVPRAAPRPPERRLAPQSDATPPSVVRRLLLCLYRNRYCFPVATSRMAAGESNYVGGFYFRFLPQRTFSSLSTREITSRLRQWSMLGRIQAQAFSFDQTFQPYHKDDFVMASTDASTAGALTPQHVRAHSSPASLQLGAVSPGTLTPTVVSGATTPAAQHLRQSSFEIPDDVPLPAGWDMAKTSSGQRYFLNHIDQTTTWQDPRKAMLSQLNVPASASPAVPQTLMNAASGPLPDGWEQAMTQDGDVYYINHKNKTTSWLDPRLDPRFAMNQRITQSAPVKQPPPLAPHSPQGSVLGGGNSNQQQQMQLQQLQMEKERLRLKQQELLRQAIRNINPSTANAPKCQELALRSQLPTLEQDGGTQNAVSSGMSQELRTMTTNSSDPFLNSGTYHSRDESTDSGLSMSSYSVPRTPDDFLNSVDEMDTGKYLFTLSDTINQSTLPSQQSRFPDYLEAIPGTNVDLGTLEGDAMNIEGEELMPSLQEALSSDILNDMESVLAATKLDKESFLTWL</sequence>
<dbReference type="InterPro" id="IPR001202">
    <property type="entry name" value="WW_dom"/>
</dbReference>
<protein>
    <recommendedName>
        <fullName evidence="15">Transcriptional coactivator YAP1</fullName>
    </recommendedName>
    <alternativeName>
        <fullName evidence="16">Protein yorkie homolog</fullName>
    </alternativeName>
    <alternativeName>
        <fullName evidence="17">Yes-associated protein YAP65 homolog</fullName>
    </alternativeName>
</protein>
<keyword evidence="12" id="KW-0804">Transcription</keyword>
<dbReference type="GO" id="GO:0097546">
    <property type="term" value="C:ciliary base"/>
    <property type="evidence" value="ECO:0007669"/>
    <property type="project" value="InterPro"/>
</dbReference>
<dbReference type="PROSITE" id="PS50020">
    <property type="entry name" value="WW_DOMAIN_2"/>
    <property type="match status" value="2"/>
</dbReference>
<dbReference type="InterPro" id="IPR029416">
    <property type="entry name" value="CFAP300"/>
</dbReference>
<evidence type="ECO:0000256" key="11">
    <source>
        <dbReference type="ARBA" id="ARBA00023159"/>
    </source>
</evidence>
<evidence type="ECO:0000256" key="14">
    <source>
        <dbReference type="ARBA" id="ARBA00038057"/>
    </source>
</evidence>
<keyword evidence="6" id="KW-0678">Repressor</keyword>
<proteinExistence type="inferred from homology"/>
<dbReference type="GO" id="GO:0005923">
    <property type="term" value="C:bicellular tight junction"/>
    <property type="evidence" value="ECO:0007669"/>
    <property type="project" value="UniProtKB-SubCell"/>
</dbReference>
<feature type="region of interest" description="Disordered" evidence="18">
    <location>
        <begin position="1423"/>
        <end position="1452"/>
    </location>
</feature>
<evidence type="ECO:0000256" key="3">
    <source>
        <dbReference type="ARBA" id="ARBA00004496"/>
    </source>
</evidence>
<feature type="region of interest" description="Disordered" evidence="18">
    <location>
        <begin position="464"/>
        <end position="483"/>
    </location>
</feature>
<evidence type="ECO:0000256" key="5">
    <source>
        <dbReference type="ARBA" id="ARBA00022490"/>
    </source>
</evidence>
<dbReference type="SUPFAM" id="SSF51045">
    <property type="entry name" value="WW domain"/>
    <property type="match status" value="2"/>
</dbReference>
<evidence type="ECO:0000256" key="10">
    <source>
        <dbReference type="ARBA" id="ARBA00023015"/>
    </source>
</evidence>
<dbReference type="SMART" id="SM00456">
    <property type="entry name" value="WW"/>
    <property type="match status" value="2"/>
</dbReference>
<evidence type="ECO:0000259" key="19">
    <source>
        <dbReference type="PROSITE" id="PS50020"/>
    </source>
</evidence>
<dbReference type="Gene3D" id="2.20.70.10">
    <property type="match status" value="2"/>
</dbReference>
<keyword evidence="9" id="KW-0965">Cell junction</keyword>
<dbReference type="FunFam" id="2.20.70.10:FF:000019">
    <property type="entry name" value="Putative transcriptional coactivator YAP1"/>
    <property type="match status" value="1"/>
</dbReference>
<evidence type="ECO:0000313" key="20">
    <source>
        <dbReference type="EMBL" id="KAH0506034.1"/>
    </source>
</evidence>
<keyword evidence="8" id="KW-0677">Repeat</keyword>
<organism evidence="20 21">
    <name type="scientific">Microtus ochrogaster</name>
    <name type="common">Prairie vole</name>
    <dbReference type="NCBI Taxonomy" id="79684"/>
    <lineage>
        <taxon>Eukaryota</taxon>
        <taxon>Metazoa</taxon>
        <taxon>Chordata</taxon>
        <taxon>Craniata</taxon>
        <taxon>Vertebrata</taxon>
        <taxon>Euteleostomi</taxon>
        <taxon>Mammalia</taxon>
        <taxon>Eutheria</taxon>
        <taxon>Euarchontoglires</taxon>
        <taxon>Glires</taxon>
        <taxon>Rodentia</taxon>
        <taxon>Myomorpha</taxon>
        <taxon>Muroidea</taxon>
        <taxon>Cricetidae</taxon>
        <taxon>Arvicolinae</taxon>
        <taxon>Microtus</taxon>
    </lineage>
</organism>
<evidence type="ECO:0000256" key="16">
    <source>
        <dbReference type="ARBA" id="ARBA00075392"/>
    </source>
</evidence>
<feature type="domain" description="WW" evidence="19">
    <location>
        <begin position="1217"/>
        <end position="1250"/>
    </location>
</feature>
<feature type="compositionally biased region" description="Polar residues" evidence="18">
    <location>
        <begin position="1026"/>
        <end position="1040"/>
    </location>
</feature>
<reference evidence="20" key="1">
    <citation type="submission" date="2020-03" db="EMBL/GenBank/DDBJ databases">
        <title>Studies in the Genomics of Life Span.</title>
        <authorList>
            <person name="Glass D."/>
        </authorList>
    </citation>
    <scope>NUCLEOTIDE SEQUENCE</scope>
    <source>
        <strain evidence="20">LTLLF</strain>
        <tissue evidence="20">Muscle</tissue>
    </source>
</reference>
<evidence type="ECO:0000256" key="17">
    <source>
        <dbReference type="ARBA" id="ARBA00078551"/>
    </source>
</evidence>
<evidence type="ECO:0000256" key="13">
    <source>
        <dbReference type="ARBA" id="ARBA00023242"/>
    </source>
</evidence>
<dbReference type="GO" id="GO:0007052">
    <property type="term" value="P:mitotic spindle organization"/>
    <property type="evidence" value="ECO:0007669"/>
    <property type="project" value="InterPro"/>
</dbReference>
<comment type="subcellular location">
    <subcellularLocation>
        <location evidence="2">Cell junction</location>
        <location evidence="2">Tight junction</location>
    </subcellularLocation>
    <subcellularLocation>
        <location evidence="3">Cytoplasm</location>
    </subcellularLocation>
    <subcellularLocation>
        <location evidence="1">Nucleus</location>
    </subcellularLocation>
</comment>
<dbReference type="PANTHER" id="PTHR31191:SF4">
    <property type="entry name" value="CENTROSOMAL PROTEIN OF 126 KDA"/>
    <property type="match status" value="1"/>
</dbReference>
<keyword evidence="10" id="KW-0805">Transcription regulation</keyword>
<keyword evidence="13" id="KW-0539">Nucleus</keyword>
<feature type="compositionally biased region" description="Basic residues" evidence="18">
    <location>
        <begin position="757"/>
        <end position="769"/>
    </location>
</feature>
<feature type="region of interest" description="Disordered" evidence="18">
    <location>
        <begin position="392"/>
        <end position="432"/>
    </location>
</feature>
<feature type="region of interest" description="Disordered" evidence="18">
    <location>
        <begin position="1"/>
        <end position="37"/>
    </location>
</feature>
<evidence type="ECO:0000256" key="6">
    <source>
        <dbReference type="ARBA" id="ARBA00022491"/>
    </source>
</evidence>
<comment type="caution">
    <text evidence="20">The sequence shown here is derived from an EMBL/GenBank/DDBJ whole genome shotgun (WGS) entry which is preliminary data.</text>
</comment>
<feature type="compositionally biased region" description="Low complexity" evidence="18">
    <location>
        <begin position="1"/>
        <end position="25"/>
    </location>
</feature>
<keyword evidence="11" id="KW-0010">Activator</keyword>
<dbReference type="GO" id="GO:0005813">
    <property type="term" value="C:centrosome"/>
    <property type="evidence" value="ECO:0007669"/>
    <property type="project" value="InterPro"/>
</dbReference>
<comment type="similarity">
    <text evidence="14">Belongs to the YAP1 family.</text>
</comment>
<dbReference type="Pfam" id="PF00397">
    <property type="entry name" value="WW"/>
    <property type="match status" value="2"/>
</dbReference>
<feature type="region of interest" description="Disordered" evidence="18">
    <location>
        <begin position="1026"/>
        <end position="1066"/>
    </location>
</feature>
<evidence type="ECO:0000256" key="2">
    <source>
        <dbReference type="ARBA" id="ARBA00004435"/>
    </source>
</evidence>
<dbReference type="EMBL" id="JAATJU010024265">
    <property type="protein sequence ID" value="KAH0506034.1"/>
    <property type="molecule type" value="Genomic_DNA"/>
</dbReference>
<dbReference type="GO" id="GO:0005634">
    <property type="term" value="C:nucleus"/>
    <property type="evidence" value="ECO:0007669"/>
    <property type="project" value="UniProtKB-SubCell"/>
</dbReference>
<dbReference type="FunFam" id="2.20.70.10:FF:000012">
    <property type="entry name" value="transcriptional coactivator YAP1 isoform X2"/>
    <property type="match status" value="1"/>
</dbReference>
<evidence type="ECO:0000256" key="1">
    <source>
        <dbReference type="ARBA" id="ARBA00004123"/>
    </source>
</evidence>
<feature type="compositionally biased region" description="Polar residues" evidence="18">
    <location>
        <begin position="1423"/>
        <end position="1436"/>
    </location>
</feature>
<dbReference type="GO" id="GO:0005737">
    <property type="term" value="C:cytoplasm"/>
    <property type="evidence" value="ECO:0007669"/>
    <property type="project" value="UniProtKB-SubCell"/>
</dbReference>
<dbReference type="GO" id="GO:1905515">
    <property type="term" value="P:non-motile cilium assembly"/>
    <property type="evidence" value="ECO:0007669"/>
    <property type="project" value="InterPro"/>
</dbReference>
<evidence type="ECO:0000256" key="4">
    <source>
        <dbReference type="ARBA" id="ARBA00022427"/>
    </source>
</evidence>
<evidence type="ECO:0000313" key="21">
    <source>
        <dbReference type="Proteomes" id="UP000710432"/>
    </source>
</evidence>
<feature type="region of interest" description="Disordered" evidence="18">
    <location>
        <begin position="1323"/>
        <end position="1356"/>
    </location>
</feature>
<dbReference type="Proteomes" id="UP000710432">
    <property type="component" value="Unassembled WGS sequence"/>
</dbReference>
<evidence type="ECO:0000256" key="15">
    <source>
        <dbReference type="ARBA" id="ARBA00070308"/>
    </source>
</evidence>
<evidence type="ECO:0000256" key="8">
    <source>
        <dbReference type="ARBA" id="ARBA00022737"/>
    </source>
</evidence>
<dbReference type="CDD" id="cd00201">
    <property type="entry name" value="WW"/>
    <property type="match status" value="2"/>
</dbReference>
<dbReference type="PROSITE" id="PS01159">
    <property type="entry name" value="WW_DOMAIN_1"/>
    <property type="match status" value="2"/>
</dbReference>
<feature type="compositionally biased region" description="Low complexity" evidence="18">
    <location>
        <begin position="464"/>
        <end position="481"/>
    </location>
</feature>
<accession>A0A8J6KQK2</accession>
<dbReference type="PANTHER" id="PTHR31191">
    <property type="entry name" value="CENTROSOMAL PROTEIN CEP126"/>
    <property type="match status" value="1"/>
</dbReference>
<keyword evidence="5" id="KW-0963">Cytoplasm</keyword>
<dbReference type="GO" id="GO:0031122">
    <property type="term" value="P:cytoplasmic microtubule organization"/>
    <property type="evidence" value="ECO:0007669"/>
    <property type="project" value="InterPro"/>
</dbReference>
<dbReference type="Pfam" id="PF14926">
    <property type="entry name" value="CFAP300"/>
    <property type="match status" value="1"/>
</dbReference>
<feature type="region of interest" description="Disordered" evidence="18">
    <location>
        <begin position="739"/>
        <end position="774"/>
    </location>
</feature>
<evidence type="ECO:0000256" key="7">
    <source>
        <dbReference type="ARBA" id="ARBA00022553"/>
    </source>
</evidence>
<dbReference type="Pfam" id="PF15352">
    <property type="entry name" value="K1377"/>
    <property type="match status" value="1"/>
</dbReference>
<name>A0A8J6KQK2_MICOH</name>
<evidence type="ECO:0000256" key="18">
    <source>
        <dbReference type="SAM" id="MobiDB-lite"/>
    </source>
</evidence>
<evidence type="ECO:0000256" key="9">
    <source>
        <dbReference type="ARBA" id="ARBA00022949"/>
    </source>
</evidence>
<dbReference type="InterPro" id="IPR028257">
    <property type="entry name" value="CEP126"/>
</dbReference>
<dbReference type="InterPro" id="IPR036020">
    <property type="entry name" value="WW_dom_sf"/>
</dbReference>
<gene>
    <name evidence="20" type="ORF">LTLLF_175110</name>
</gene>
<feature type="domain" description="WW" evidence="19">
    <location>
        <begin position="1276"/>
        <end position="1309"/>
    </location>
</feature>
<keyword evidence="4" id="KW-0796">Tight junction</keyword>
<evidence type="ECO:0000256" key="12">
    <source>
        <dbReference type="ARBA" id="ARBA00023163"/>
    </source>
</evidence>
<keyword evidence="7" id="KW-0597">Phosphoprotein</keyword>